<evidence type="ECO:0000256" key="2">
    <source>
        <dbReference type="ARBA" id="ARBA00022729"/>
    </source>
</evidence>
<dbReference type="RefSeq" id="WP_224163764.1">
    <property type="nucleotide sequence ID" value="NZ_JAIRBT010000047.1"/>
</dbReference>
<dbReference type="PANTHER" id="PTHR35936">
    <property type="entry name" value="MEMBRANE-BOUND LYTIC MUREIN TRANSGLYCOSYLASE F"/>
    <property type="match status" value="1"/>
</dbReference>
<dbReference type="Pfam" id="PF00497">
    <property type="entry name" value="SBP_bac_3"/>
    <property type="match status" value="1"/>
</dbReference>
<dbReference type="Proteomes" id="UP000774958">
    <property type="component" value="Unassembled WGS sequence"/>
</dbReference>
<protein>
    <submittedName>
        <fullName evidence="5">Transporter substrate-binding domain-containing protein</fullName>
    </submittedName>
</protein>
<dbReference type="InterPro" id="IPR001638">
    <property type="entry name" value="Solute-binding_3/MltF_N"/>
</dbReference>
<dbReference type="PANTHER" id="PTHR35936:SF25">
    <property type="entry name" value="ABC TRANSPORTER SUBSTRATE-BINDING PROTEIN"/>
    <property type="match status" value="1"/>
</dbReference>
<accession>A0ABS7VGG0</accession>
<proteinExistence type="inferred from homology"/>
<keyword evidence="6" id="KW-1185">Reference proteome</keyword>
<evidence type="ECO:0000256" key="3">
    <source>
        <dbReference type="SAM" id="SignalP"/>
    </source>
</evidence>
<evidence type="ECO:0000256" key="1">
    <source>
        <dbReference type="ARBA" id="ARBA00010333"/>
    </source>
</evidence>
<comment type="caution">
    <text evidence="5">The sequence shown here is derived from an EMBL/GenBank/DDBJ whole genome shotgun (WGS) entry which is preliminary data.</text>
</comment>
<gene>
    <name evidence="5" type="ORF">LA374_20040</name>
</gene>
<feature type="domain" description="Solute-binding protein family 3/N-terminal" evidence="4">
    <location>
        <begin position="28"/>
        <end position="246"/>
    </location>
</feature>
<feature type="chain" id="PRO_5045522380" evidence="3">
    <location>
        <begin position="21"/>
        <end position="251"/>
    </location>
</feature>
<keyword evidence="2 3" id="KW-0732">Signal</keyword>
<dbReference type="Gene3D" id="3.40.190.10">
    <property type="entry name" value="Periplasmic binding protein-like II"/>
    <property type="match status" value="2"/>
</dbReference>
<evidence type="ECO:0000313" key="6">
    <source>
        <dbReference type="Proteomes" id="UP000774958"/>
    </source>
</evidence>
<evidence type="ECO:0000259" key="4">
    <source>
        <dbReference type="Pfam" id="PF00497"/>
    </source>
</evidence>
<evidence type="ECO:0000313" key="5">
    <source>
        <dbReference type="EMBL" id="MBZ6068479.1"/>
    </source>
</evidence>
<dbReference type="SUPFAM" id="SSF53850">
    <property type="entry name" value="Periplasmic binding protein-like II"/>
    <property type="match status" value="1"/>
</dbReference>
<feature type="signal peptide" evidence="3">
    <location>
        <begin position="1"/>
        <end position="20"/>
    </location>
</feature>
<organism evidence="5 6">
    <name type="scientific">Aeromonas schubertii</name>
    <dbReference type="NCBI Taxonomy" id="652"/>
    <lineage>
        <taxon>Bacteria</taxon>
        <taxon>Pseudomonadati</taxon>
        <taxon>Pseudomonadota</taxon>
        <taxon>Gammaproteobacteria</taxon>
        <taxon>Aeromonadales</taxon>
        <taxon>Aeromonadaceae</taxon>
        <taxon>Aeromonas</taxon>
    </lineage>
</organism>
<comment type="similarity">
    <text evidence="1">Belongs to the bacterial solute-binding protein 3 family.</text>
</comment>
<name>A0ABS7VGG0_9GAMM</name>
<dbReference type="EMBL" id="JAIRBT010000047">
    <property type="protein sequence ID" value="MBZ6068479.1"/>
    <property type="molecule type" value="Genomic_DNA"/>
</dbReference>
<sequence>MRSKVLLAGVMVLLSWAAVAKQQVLLVGDDDYPPYSYKDSSGKPAGLYSELLSKVSAAMPNFSIELKVAPWPRALSETEQGQIMGLYPPYKREALRPWMHYSAPLLVETVVVVCRKEVASKYQGASWPDGFAGVKFGNNTGFQTPGDRFFAMVKEGKLTLDEAKTTEQNLQKLMGGRIDCYPNDRRAISSEVTRLKLDASDVVEVASIGQEQGYIGFTSVRDGYPYMDAFIKEFNETLDSLRASGAVPPLE</sequence>
<reference evidence="5 6" key="1">
    <citation type="submission" date="2021-09" db="EMBL/GenBank/DDBJ databases">
        <title>Aeromonas schubertii isolated from Asian sea bass.</title>
        <authorList>
            <person name="Pinpimai K."/>
        </authorList>
    </citation>
    <scope>NUCLEOTIDE SEQUENCE [LARGE SCALE GENOMIC DNA]</scope>
    <source>
        <strain evidence="5 6">CHULA2021a</strain>
    </source>
</reference>